<dbReference type="PROSITE" id="PS51257">
    <property type="entry name" value="PROKAR_LIPOPROTEIN"/>
    <property type="match status" value="1"/>
</dbReference>
<proteinExistence type="predicted"/>
<dbReference type="AlphaFoldDB" id="A0A1G8FS69"/>
<keyword evidence="2" id="KW-1185">Reference proteome</keyword>
<reference evidence="2" key="1">
    <citation type="submission" date="2016-10" db="EMBL/GenBank/DDBJ databases">
        <authorList>
            <person name="Varghese N."/>
            <person name="Submissions S."/>
        </authorList>
    </citation>
    <scope>NUCLEOTIDE SEQUENCE [LARGE SCALE GENOMIC DNA]</scope>
    <source>
        <strain evidence="2">CCM 7469</strain>
    </source>
</reference>
<protein>
    <submittedName>
        <fullName evidence="1">Uncharacterized protein</fullName>
    </submittedName>
</protein>
<dbReference type="EMBL" id="FNDS01000003">
    <property type="protein sequence ID" value="SDH84957.1"/>
    <property type="molecule type" value="Genomic_DNA"/>
</dbReference>
<dbReference type="OrthoDB" id="8926333at2"/>
<evidence type="ECO:0000313" key="2">
    <source>
        <dbReference type="Proteomes" id="UP000199636"/>
    </source>
</evidence>
<accession>A0A1G8FS69</accession>
<dbReference type="RefSeq" id="WP_090262391.1">
    <property type="nucleotide sequence ID" value="NZ_FNDS01000003.1"/>
</dbReference>
<name>A0A1G8FS69_9PSED</name>
<sequence>MKIVAFLSVLLSFWAVACVAWMELRYAPAGGDAQYVFLWDRWENRLCLVSVDAPARIICDPRTLWVSRGGARHEGPAP</sequence>
<evidence type="ECO:0000313" key="1">
    <source>
        <dbReference type="EMBL" id="SDH84957.1"/>
    </source>
</evidence>
<gene>
    <name evidence="1" type="ORF">SAMN05216272_103422</name>
</gene>
<organism evidence="1 2">
    <name type="scientific">Pseudomonas panipatensis</name>
    <dbReference type="NCBI Taxonomy" id="428992"/>
    <lineage>
        <taxon>Bacteria</taxon>
        <taxon>Pseudomonadati</taxon>
        <taxon>Pseudomonadota</taxon>
        <taxon>Gammaproteobacteria</taxon>
        <taxon>Pseudomonadales</taxon>
        <taxon>Pseudomonadaceae</taxon>
        <taxon>Pseudomonas</taxon>
    </lineage>
</organism>
<dbReference type="Proteomes" id="UP000199636">
    <property type="component" value="Unassembled WGS sequence"/>
</dbReference>
<dbReference type="STRING" id="428992.SAMN05216272_103422"/>